<protein>
    <submittedName>
        <fullName evidence="15">YadA-like family protein</fullName>
    </submittedName>
</protein>
<evidence type="ECO:0000259" key="14">
    <source>
        <dbReference type="Pfam" id="PF13018"/>
    </source>
</evidence>
<dbReference type="InterPro" id="IPR005594">
    <property type="entry name" value="YadA_C"/>
</dbReference>
<dbReference type="SUPFAM" id="SSF101967">
    <property type="entry name" value="Adhesin YadA, collagen-binding domain"/>
    <property type="match status" value="3"/>
</dbReference>
<dbReference type="InterPro" id="IPR045584">
    <property type="entry name" value="Pilin-like"/>
</dbReference>
<feature type="domain" description="Trimeric autotransporter adhesin YadA-like C-terminal membrane anchor" evidence="11">
    <location>
        <begin position="565"/>
        <end position="623"/>
    </location>
</feature>
<evidence type="ECO:0000256" key="6">
    <source>
        <dbReference type="ARBA" id="ARBA00022692"/>
    </source>
</evidence>
<comment type="subcellular location">
    <subcellularLocation>
        <location evidence="2">Cell outer membrane</location>
    </subcellularLocation>
    <subcellularLocation>
        <location evidence="1">Cell surface</location>
    </subcellularLocation>
</comment>
<keyword evidence="9" id="KW-0472">Membrane</keyword>
<keyword evidence="4" id="KW-0813">Transport</keyword>
<evidence type="ECO:0000256" key="1">
    <source>
        <dbReference type="ARBA" id="ARBA00004241"/>
    </source>
</evidence>
<dbReference type="Gene3D" id="3.30.1300.30">
    <property type="entry name" value="GSPII I/J protein-like"/>
    <property type="match status" value="1"/>
</dbReference>
<evidence type="ECO:0000313" key="15">
    <source>
        <dbReference type="EMBL" id="MEI6000058.1"/>
    </source>
</evidence>
<evidence type="ECO:0000259" key="11">
    <source>
        <dbReference type="Pfam" id="PF03895"/>
    </source>
</evidence>
<feature type="domain" description="Trimeric autotransporter adhesin YadA-like head" evidence="12">
    <location>
        <begin position="311"/>
        <end position="337"/>
    </location>
</feature>
<feature type="domain" description="ESPR" evidence="14">
    <location>
        <begin position="1"/>
        <end position="48"/>
    </location>
</feature>
<dbReference type="Gene3D" id="2.60.40.4050">
    <property type="match status" value="1"/>
</dbReference>
<dbReference type="Pfam" id="PF03895">
    <property type="entry name" value="YadA_anchor"/>
    <property type="match status" value="1"/>
</dbReference>
<dbReference type="Gene3D" id="1.20.5.170">
    <property type="match status" value="1"/>
</dbReference>
<keyword evidence="5" id="KW-1134">Transmembrane beta strand</keyword>
<keyword evidence="8" id="KW-0653">Protein transport</keyword>
<evidence type="ECO:0000256" key="4">
    <source>
        <dbReference type="ARBA" id="ARBA00022448"/>
    </source>
</evidence>
<dbReference type="Pfam" id="PF13018">
    <property type="entry name" value="ESPR"/>
    <property type="match status" value="1"/>
</dbReference>
<evidence type="ECO:0000256" key="2">
    <source>
        <dbReference type="ARBA" id="ARBA00004442"/>
    </source>
</evidence>
<evidence type="ECO:0000259" key="13">
    <source>
        <dbReference type="Pfam" id="PF05662"/>
    </source>
</evidence>
<evidence type="ECO:0000313" key="16">
    <source>
        <dbReference type="Proteomes" id="UP001386437"/>
    </source>
</evidence>
<accession>A0ABU8IXF7</accession>
<dbReference type="InterPro" id="IPR024973">
    <property type="entry name" value="ESPR"/>
</dbReference>
<dbReference type="InterPro" id="IPR008635">
    <property type="entry name" value="Coiled_stalk_dom"/>
</dbReference>
<evidence type="ECO:0000256" key="9">
    <source>
        <dbReference type="ARBA" id="ARBA00023136"/>
    </source>
</evidence>
<comment type="similarity">
    <text evidence="3">Belongs to the autotransporter-2 (AT-2) (TC 1.B.40) family.</text>
</comment>
<feature type="domain" description="Trimeric autotransporter adhesin YadA-like head" evidence="12">
    <location>
        <begin position="448"/>
        <end position="474"/>
    </location>
</feature>
<feature type="domain" description="Trimeric autotransporter adhesin YadA-like stalk" evidence="13">
    <location>
        <begin position="369"/>
        <end position="398"/>
    </location>
</feature>
<dbReference type="EMBL" id="JACFYJ010000043">
    <property type="protein sequence ID" value="MEI6000058.1"/>
    <property type="molecule type" value="Genomic_DNA"/>
</dbReference>
<evidence type="ECO:0000256" key="7">
    <source>
        <dbReference type="ARBA" id="ARBA00022729"/>
    </source>
</evidence>
<feature type="domain" description="Trimeric autotransporter adhesin YadA-like head" evidence="12">
    <location>
        <begin position="209"/>
        <end position="234"/>
    </location>
</feature>
<dbReference type="Pfam" id="PF05662">
    <property type="entry name" value="YadA_stalk"/>
    <property type="match status" value="3"/>
</dbReference>
<organism evidence="15 16">
    <name type="scientific">Paraburkholderia bengalensis</name>
    <dbReference type="NCBI Taxonomy" id="2747562"/>
    <lineage>
        <taxon>Bacteria</taxon>
        <taxon>Pseudomonadati</taxon>
        <taxon>Pseudomonadota</taxon>
        <taxon>Betaproteobacteria</taxon>
        <taxon>Burkholderiales</taxon>
        <taxon>Burkholderiaceae</taxon>
        <taxon>Paraburkholderia</taxon>
    </lineage>
</organism>
<feature type="domain" description="Trimeric autotransporter adhesin YadA-like head" evidence="12">
    <location>
        <begin position="420"/>
        <end position="446"/>
    </location>
</feature>
<dbReference type="Pfam" id="PF05658">
    <property type="entry name" value="YadA_head"/>
    <property type="match status" value="5"/>
</dbReference>
<name>A0ABU8IXF7_9BURK</name>
<feature type="domain" description="Trimeric autotransporter adhesin YadA-like head" evidence="12">
    <location>
        <begin position="339"/>
        <end position="363"/>
    </location>
</feature>
<keyword evidence="7" id="KW-0732">Signal</keyword>
<evidence type="ECO:0000256" key="5">
    <source>
        <dbReference type="ARBA" id="ARBA00022452"/>
    </source>
</evidence>
<gene>
    <name evidence="15" type="ORF">H3V53_23475</name>
</gene>
<feature type="domain" description="Trimeric autotransporter adhesin YadA-like stalk" evidence="13">
    <location>
        <begin position="148"/>
        <end position="190"/>
    </location>
</feature>
<dbReference type="SUPFAM" id="SSF54523">
    <property type="entry name" value="Pili subunits"/>
    <property type="match status" value="1"/>
</dbReference>
<evidence type="ECO:0000259" key="12">
    <source>
        <dbReference type="Pfam" id="PF05658"/>
    </source>
</evidence>
<dbReference type="InterPro" id="IPR011049">
    <property type="entry name" value="Serralysin-like_metalloprot_C"/>
</dbReference>
<feature type="domain" description="Trimeric autotransporter adhesin YadA-like stalk" evidence="13">
    <location>
        <begin position="492"/>
        <end position="522"/>
    </location>
</feature>
<reference evidence="15 16" key="1">
    <citation type="journal article" date="2022" name="Arch. Microbiol.">
        <title>Paraburkholderia bengalensis sp. nov. isolated from roots of Oryza sativa, IR64.</title>
        <authorList>
            <person name="Nag P."/>
            <person name="Mondal N."/>
            <person name="Sarkar J."/>
            <person name="Das S."/>
        </authorList>
    </citation>
    <scope>NUCLEOTIDE SEQUENCE [LARGE SCALE GENOMIC DNA]</scope>
    <source>
        <strain evidence="15 16">IR64_4_BI</strain>
    </source>
</reference>
<evidence type="ECO:0000256" key="8">
    <source>
        <dbReference type="ARBA" id="ARBA00022927"/>
    </source>
</evidence>
<keyword evidence="16" id="KW-1185">Reference proteome</keyword>
<keyword evidence="6" id="KW-0812">Transmembrane</keyword>
<dbReference type="InterPro" id="IPR008640">
    <property type="entry name" value="Adhesin_Head_dom"/>
</dbReference>
<sequence length="623" mass="60618">MNKTYRSVWNESTGTWVAVQENATGRAKRSTSRKLAVGSVLGLVGVSAGLHGTIAAANTLGNGGLTICSANPSSYGTAIGYTGVYTNIVGCSQGIAFALGNSENYQGGDDGTGPSPTVGISGWGNGSLTLTGTAGILMKNAVLMSGNQITQLAPGEIASRSTDAVNGSQLFATNQNVANLTNLVNNIGNGGSSLKYFHANSSLADSTVTGADSVAAGPAATASASNAVALGANAVADRANSVSVGSATAQRQITNMAAGTALANIDTRLANIATGNGSSGNSLKYFHTSSTLADSSAAGANTVAIGGAALASGANASALGSQATASAAASTALGSGAQATASNAVALGPGSVANRANTVSVGSLGNERQITNVADATQGTDAVNLNQMTAAIESAVVNVGTGVDSLFIADGDRNTEASQAAGTHAMAMGAAANASGTQSIASGYNAQASGNSSVAMGANAKATADHAVALGDGSVADRANTVSVGSAGNERQIANVAAGTQKTDAVNVGQLNEAVSSAVGNLPAGMTAKDYTDQQIGAMQHSVNEVAKNAYAGVAAAMAMPNLTPSQPGNTVVAAGAGNYKSGSAVGVGATYRSRDGKWLVNGALSVTTSGDAGVRAQVGYEF</sequence>
<dbReference type="Gene3D" id="2.150.10.10">
    <property type="entry name" value="Serralysin-like metalloprotease, C-terminal"/>
    <property type="match status" value="2"/>
</dbReference>
<evidence type="ECO:0000256" key="3">
    <source>
        <dbReference type="ARBA" id="ARBA00005848"/>
    </source>
</evidence>
<comment type="caution">
    <text evidence="15">The sequence shown here is derived from an EMBL/GenBank/DDBJ whole genome shotgun (WGS) entry which is preliminary data.</text>
</comment>
<dbReference type="Proteomes" id="UP001386437">
    <property type="component" value="Unassembled WGS sequence"/>
</dbReference>
<proteinExistence type="inferred from homology"/>
<evidence type="ECO:0000256" key="10">
    <source>
        <dbReference type="ARBA" id="ARBA00023237"/>
    </source>
</evidence>
<keyword evidence="10" id="KW-0998">Cell outer membrane</keyword>